<evidence type="ECO:0000256" key="5">
    <source>
        <dbReference type="ARBA" id="ARBA00022777"/>
    </source>
</evidence>
<dbReference type="PROSITE" id="PS50109">
    <property type="entry name" value="HIS_KIN"/>
    <property type="match status" value="1"/>
</dbReference>
<dbReference type="Gene3D" id="1.10.287.130">
    <property type="match status" value="1"/>
</dbReference>
<keyword evidence="3" id="KW-0597">Phosphoprotein</keyword>
<evidence type="ECO:0000313" key="9">
    <source>
        <dbReference type="EMBL" id="MBD8502721.1"/>
    </source>
</evidence>
<dbReference type="InterPro" id="IPR013656">
    <property type="entry name" value="PAS_4"/>
</dbReference>
<dbReference type="InterPro" id="IPR003661">
    <property type="entry name" value="HisK_dim/P_dom"/>
</dbReference>
<keyword evidence="5" id="KW-0418">Kinase</keyword>
<dbReference type="SUPFAM" id="SSF55874">
    <property type="entry name" value="ATPase domain of HSP90 chaperone/DNA topoisomerase II/histidine kinase"/>
    <property type="match status" value="1"/>
</dbReference>
<comment type="catalytic activity">
    <reaction evidence="1">
        <text>ATP + protein L-histidine = ADP + protein N-phospho-L-histidine.</text>
        <dbReference type="EC" id="2.7.13.3"/>
    </reaction>
</comment>
<keyword evidence="6" id="KW-0175">Coiled coil</keyword>
<evidence type="ECO:0000256" key="2">
    <source>
        <dbReference type="ARBA" id="ARBA00012438"/>
    </source>
</evidence>
<gene>
    <name evidence="9" type="ORF">IFO67_07460</name>
</gene>
<evidence type="ECO:0000259" key="8">
    <source>
        <dbReference type="PROSITE" id="PS50109"/>
    </source>
</evidence>
<reference evidence="10" key="1">
    <citation type="submission" date="2023-07" db="EMBL/GenBank/DDBJ databases">
        <title>Thauera sp. CAU 1555 isolated from sand of Yaerae Beach.</title>
        <authorList>
            <person name="Kim W."/>
        </authorList>
    </citation>
    <scope>NUCLEOTIDE SEQUENCE [LARGE SCALE GENOMIC DNA]</scope>
    <source>
        <strain evidence="10">CAU 1555</strain>
    </source>
</reference>
<dbReference type="Proteomes" id="UP000603602">
    <property type="component" value="Unassembled WGS sequence"/>
</dbReference>
<dbReference type="InterPro" id="IPR035965">
    <property type="entry name" value="PAS-like_dom_sf"/>
</dbReference>
<name>A0ABR9B967_9RHOO</name>
<feature type="region of interest" description="Disordered" evidence="7">
    <location>
        <begin position="1"/>
        <end position="60"/>
    </location>
</feature>
<proteinExistence type="predicted"/>
<dbReference type="PANTHER" id="PTHR43047">
    <property type="entry name" value="TWO-COMPONENT HISTIDINE PROTEIN KINASE"/>
    <property type="match status" value="1"/>
</dbReference>
<keyword evidence="10" id="KW-1185">Reference proteome</keyword>
<dbReference type="Gene3D" id="3.30.565.10">
    <property type="entry name" value="Histidine kinase-like ATPase, C-terminal domain"/>
    <property type="match status" value="1"/>
</dbReference>
<sequence length="681" mass="73810">MQWKSADDSVDGPDVPSTDIRPLVYAVEEGGARRYGSGGPGRLPDDPSTSPPDDAPEDLDGLRRFYRLSPTACLTIGREGVIRRSNPPAARLLATCTDGLAGANFADYLCAEHRTAFAYLLASAFSRGHVDGQELRLAGRADGRERTVLAEVSRGDGSHHCILLLTDMTERRRMGGVLDELEAFSIGVLNSLPWHIAVIDQEGVIRAVNTAWQRFAIESGAEWLALNSIGMSYRQACRLLDSDPSAEQAREAWMGIERVFRGEVERFTLEYSCHAPDRLRWFELTASPLLSARPGVVVAHCDITARKLAELSLDEARQQAERANNAKSRLLAAVSHDLRQPLAALGLYVGLLQQECDGREASLVRSMNDCVASLSALLTDVLDLGRLEAGALKPKVRDVPVNELLDRVVSVNAPEAMLKRLSLRRAHCPAGWTVRTDPVLFARILDNLVSNAVRYTDRGGVLIGCRRAQGRRWLEVWDSGVGIAQESIREIFDEYRQLDNADRTRGSGLGLAIADKLARLLGLRIRVHSVPGKGSMFAVEMPPGRACRSDGDGEPPLRKVRIALTGIDTAASRGVGEALRSYGHQVEAAPDAASLLPPSGNWVPDVVVAACGPQGVADGFDAIGAMRLRFGEQLPAVLLTDGQDGGLQRSLADRGVVVQCTPVAPERLASCIALLTERRTN</sequence>
<dbReference type="RefSeq" id="WP_187717483.1">
    <property type="nucleotide sequence ID" value="NZ_JACTAH010000001.1"/>
</dbReference>
<evidence type="ECO:0000256" key="3">
    <source>
        <dbReference type="ARBA" id="ARBA00022553"/>
    </source>
</evidence>
<comment type="caution">
    <text evidence="9">The sequence shown here is derived from an EMBL/GenBank/DDBJ whole genome shotgun (WGS) entry which is preliminary data.</text>
</comment>
<protein>
    <recommendedName>
        <fullName evidence="2">histidine kinase</fullName>
        <ecNumber evidence="2">2.7.13.3</ecNumber>
    </recommendedName>
</protein>
<dbReference type="InterPro" id="IPR003594">
    <property type="entry name" value="HATPase_dom"/>
</dbReference>
<dbReference type="PRINTS" id="PR00344">
    <property type="entry name" value="BCTRLSENSOR"/>
</dbReference>
<evidence type="ECO:0000256" key="1">
    <source>
        <dbReference type="ARBA" id="ARBA00000085"/>
    </source>
</evidence>
<evidence type="ECO:0000313" key="10">
    <source>
        <dbReference type="Proteomes" id="UP000603602"/>
    </source>
</evidence>
<evidence type="ECO:0000256" key="7">
    <source>
        <dbReference type="SAM" id="MobiDB-lite"/>
    </source>
</evidence>
<evidence type="ECO:0000256" key="4">
    <source>
        <dbReference type="ARBA" id="ARBA00022679"/>
    </source>
</evidence>
<feature type="coiled-coil region" evidence="6">
    <location>
        <begin position="306"/>
        <end position="333"/>
    </location>
</feature>
<dbReference type="CDD" id="cd00082">
    <property type="entry name" value="HisKA"/>
    <property type="match status" value="1"/>
</dbReference>
<dbReference type="Pfam" id="PF00512">
    <property type="entry name" value="HisKA"/>
    <property type="match status" value="1"/>
</dbReference>
<dbReference type="SMART" id="SM00387">
    <property type="entry name" value="HATPase_c"/>
    <property type="match status" value="1"/>
</dbReference>
<keyword evidence="4" id="KW-0808">Transferase</keyword>
<dbReference type="InterPro" id="IPR036097">
    <property type="entry name" value="HisK_dim/P_sf"/>
</dbReference>
<dbReference type="SUPFAM" id="SSF55785">
    <property type="entry name" value="PYP-like sensor domain (PAS domain)"/>
    <property type="match status" value="2"/>
</dbReference>
<dbReference type="Gene3D" id="3.30.450.20">
    <property type="entry name" value="PAS domain"/>
    <property type="match status" value="2"/>
</dbReference>
<evidence type="ECO:0000256" key="6">
    <source>
        <dbReference type="SAM" id="Coils"/>
    </source>
</evidence>
<feature type="domain" description="Histidine kinase" evidence="8">
    <location>
        <begin position="333"/>
        <end position="545"/>
    </location>
</feature>
<dbReference type="Pfam" id="PF08448">
    <property type="entry name" value="PAS_4"/>
    <property type="match status" value="1"/>
</dbReference>
<organism evidence="9 10">
    <name type="scientific">Thauera sedimentorum</name>
    <dbReference type="NCBI Taxonomy" id="2767595"/>
    <lineage>
        <taxon>Bacteria</taxon>
        <taxon>Pseudomonadati</taxon>
        <taxon>Pseudomonadota</taxon>
        <taxon>Betaproteobacteria</taxon>
        <taxon>Rhodocyclales</taxon>
        <taxon>Zoogloeaceae</taxon>
        <taxon>Thauera</taxon>
    </lineage>
</organism>
<dbReference type="EC" id="2.7.13.3" evidence="2"/>
<dbReference type="InterPro" id="IPR036890">
    <property type="entry name" value="HATPase_C_sf"/>
</dbReference>
<dbReference type="PANTHER" id="PTHR43047:SF9">
    <property type="entry name" value="HISTIDINE KINASE"/>
    <property type="match status" value="1"/>
</dbReference>
<dbReference type="InterPro" id="IPR005467">
    <property type="entry name" value="His_kinase_dom"/>
</dbReference>
<dbReference type="InterPro" id="IPR004358">
    <property type="entry name" value="Sig_transdc_His_kin-like_C"/>
</dbReference>
<dbReference type="EMBL" id="JACYTO010000001">
    <property type="protein sequence ID" value="MBD8502721.1"/>
    <property type="molecule type" value="Genomic_DNA"/>
</dbReference>
<dbReference type="SMART" id="SM00388">
    <property type="entry name" value="HisKA"/>
    <property type="match status" value="1"/>
</dbReference>
<dbReference type="Pfam" id="PF02518">
    <property type="entry name" value="HATPase_c"/>
    <property type="match status" value="1"/>
</dbReference>
<accession>A0ABR9B967</accession>
<dbReference type="SUPFAM" id="SSF47384">
    <property type="entry name" value="Homodimeric domain of signal transducing histidine kinase"/>
    <property type="match status" value="1"/>
</dbReference>